<accession>A0A9Q0H7B0</accession>
<feature type="chain" id="PRO_5040272581" description="GDSL esterase/lipase" evidence="8">
    <location>
        <begin position="18"/>
        <end position="318"/>
    </location>
</feature>
<evidence type="ECO:0000256" key="7">
    <source>
        <dbReference type="ARBA" id="ARBA00023098"/>
    </source>
</evidence>
<evidence type="ECO:0008006" key="11">
    <source>
        <dbReference type="Google" id="ProtNLM"/>
    </source>
</evidence>
<dbReference type="PANTHER" id="PTHR45650:SF14">
    <property type="entry name" value="GDSL ESTERASE_LIPASE 7-LIKE"/>
    <property type="match status" value="1"/>
</dbReference>
<keyword evidence="10" id="KW-1185">Reference proteome</keyword>
<evidence type="ECO:0000256" key="4">
    <source>
        <dbReference type="ARBA" id="ARBA00022729"/>
    </source>
</evidence>
<evidence type="ECO:0000256" key="5">
    <source>
        <dbReference type="ARBA" id="ARBA00022801"/>
    </source>
</evidence>
<dbReference type="GO" id="GO:0016042">
    <property type="term" value="P:lipid catabolic process"/>
    <property type="evidence" value="ECO:0007669"/>
    <property type="project" value="UniProtKB-KW"/>
</dbReference>
<proteinExistence type="inferred from homology"/>
<comment type="caution">
    <text evidence="9">The sequence shown here is derived from an EMBL/GenBank/DDBJ whole genome shotgun (WGS) entry which is preliminary data.</text>
</comment>
<dbReference type="EMBL" id="JAMYWD010000010">
    <property type="protein sequence ID" value="KAJ4958464.1"/>
    <property type="molecule type" value="Genomic_DNA"/>
</dbReference>
<dbReference type="Proteomes" id="UP001141806">
    <property type="component" value="Unassembled WGS sequence"/>
</dbReference>
<evidence type="ECO:0000313" key="10">
    <source>
        <dbReference type="Proteomes" id="UP001141806"/>
    </source>
</evidence>
<comment type="subcellular location">
    <subcellularLocation>
        <location evidence="1">Secreted</location>
    </subcellularLocation>
</comment>
<evidence type="ECO:0000256" key="1">
    <source>
        <dbReference type="ARBA" id="ARBA00004613"/>
    </source>
</evidence>
<gene>
    <name evidence="9" type="ORF">NE237_025575</name>
</gene>
<dbReference type="Gene3D" id="3.40.50.1110">
    <property type="entry name" value="SGNH hydrolase"/>
    <property type="match status" value="1"/>
</dbReference>
<evidence type="ECO:0000256" key="3">
    <source>
        <dbReference type="ARBA" id="ARBA00022525"/>
    </source>
</evidence>
<evidence type="ECO:0000313" key="9">
    <source>
        <dbReference type="EMBL" id="KAJ4958464.1"/>
    </source>
</evidence>
<evidence type="ECO:0000256" key="8">
    <source>
        <dbReference type="SAM" id="SignalP"/>
    </source>
</evidence>
<keyword evidence="3" id="KW-0964">Secreted</keyword>
<keyword evidence="4 8" id="KW-0732">Signal</keyword>
<evidence type="ECO:0000256" key="2">
    <source>
        <dbReference type="ARBA" id="ARBA00008668"/>
    </source>
</evidence>
<dbReference type="Pfam" id="PF00657">
    <property type="entry name" value="Lipase_GDSL"/>
    <property type="match status" value="1"/>
</dbReference>
<dbReference type="PANTHER" id="PTHR45650">
    <property type="entry name" value="GDSL-LIKE LIPASE/ACYLHYDROLASE-RELATED"/>
    <property type="match status" value="1"/>
</dbReference>
<name>A0A9Q0H7B0_9MAGN</name>
<keyword evidence="6" id="KW-0442">Lipid degradation</keyword>
<protein>
    <recommendedName>
        <fullName evidence="11">GDSL esterase/lipase</fullName>
    </recommendedName>
</protein>
<sequence>MTLVSLLLLLHLFLVNCSTPLVPALYIFGDSIVDSGNNDFLNTSSKVNYNPYGIDFPAGPTGRFTNGLTSVDFLVSSVAPAPYHLRSEKKKKFLLGFNQRLRSHSPRKSLFTMVPLDYVNNYLLPTQYNSSHLYTPEQFASILLKEFRQHIQKLYNLGARKFVVFNLGPLGCLPAMIKLENITIGCATRVNQLVSLYNKGFPSMIQEMRTSLKSSSFVQGDVNLFSNGLSQNPSGEILRLIHSSINLDHLHESWYICTNLHGLEQHISSGMDVIRHNRSTCCLRFGCFYGPIPCSPINVLQLVLEEPGNASQQSHFVP</sequence>
<reference evidence="9" key="1">
    <citation type="journal article" date="2023" name="Plant J.">
        <title>The genome of the king protea, Protea cynaroides.</title>
        <authorList>
            <person name="Chang J."/>
            <person name="Duong T.A."/>
            <person name="Schoeman C."/>
            <person name="Ma X."/>
            <person name="Roodt D."/>
            <person name="Barker N."/>
            <person name="Li Z."/>
            <person name="Van de Peer Y."/>
            <person name="Mizrachi E."/>
        </authorList>
    </citation>
    <scope>NUCLEOTIDE SEQUENCE</scope>
    <source>
        <tissue evidence="9">Young leaves</tissue>
    </source>
</reference>
<feature type="signal peptide" evidence="8">
    <location>
        <begin position="1"/>
        <end position="17"/>
    </location>
</feature>
<keyword evidence="7" id="KW-0443">Lipid metabolism</keyword>
<keyword evidence="5" id="KW-0378">Hydrolase</keyword>
<dbReference type="AlphaFoldDB" id="A0A9Q0H7B0"/>
<evidence type="ECO:0000256" key="6">
    <source>
        <dbReference type="ARBA" id="ARBA00022963"/>
    </source>
</evidence>
<organism evidence="9 10">
    <name type="scientific">Protea cynaroides</name>
    <dbReference type="NCBI Taxonomy" id="273540"/>
    <lineage>
        <taxon>Eukaryota</taxon>
        <taxon>Viridiplantae</taxon>
        <taxon>Streptophyta</taxon>
        <taxon>Embryophyta</taxon>
        <taxon>Tracheophyta</taxon>
        <taxon>Spermatophyta</taxon>
        <taxon>Magnoliopsida</taxon>
        <taxon>Proteales</taxon>
        <taxon>Proteaceae</taxon>
        <taxon>Protea</taxon>
    </lineage>
</organism>
<dbReference type="OrthoDB" id="1600564at2759"/>
<dbReference type="InterPro" id="IPR036514">
    <property type="entry name" value="SGNH_hydro_sf"/>
</dbReference>
<dbReference type="InterPro" id="IPR001087">
    <property type="entry name" value="GDSL"/>
</dbReference>
<dbReference type="GO" id="GO:0005576">
    <property type="term" value="C:extracellular region"/>
    <property type="evidence" value="ECO:0007669"/>
    <property type="project" value="UniProtKB-SubCell"/>
</dbReference>
<dbReference type="InterPro" id="IPR051238">
    <property type="entry name" value="GDSL_esterase/lipase"/>
</dbReference>
<comment type="similarity">
    <text evidence="2">Belongs to the 'GDSL' lipolytic enzyme family.</text>
</comment>
<dbReference type="GO" id="GO:0016788">
    <property type="term" value="F:hydrolase activity, acting on ester bonds"/>
    <property type="evidence" value="ECO:0007669"/>
    <property type="project" value="InterPro"/>
</dbReference>